<dbReference type="InterPro" id="IPR036388">
    <property type="entry name" value="WH-like_DNA-bd_sf"/>
</dbReference>
<name>A0A6J6R7R6_9ZZZZ</name>
<protein>
    <submittedName>
        <fullName evidence="3">Unannotated protein</fullName>
    </submittedName>
</protein>
<reference evidence="3" key="1">
    <citation type="submission" date="2020-05" db="EMBL/GenBank/DDBJ databases">
        <authorList>
            <person name="Chiriac C."/>
            <person name="Salcher M."/>
            <person name="Ghai R."/>
            <person name="Kavagutti S V."/>
        </authorList>
    </citation>
    <scope>NUCLEOTIDE SEQUENCE</scope>
</reference>
<dbReference type="InterPro" id="IPR048846">
    <property type="entry name" value="PaaX-like_central"/>
</dbReference>
<feature type="domain" description="Transcriptional repressor PaaX-like central Cas2-like" evidence="2">
    <location>
        <begin position="85"/>
        <end position="132"/>
    </location>
</feature>
<gene>
    <name evidence="3" type="ORF">UFOPK2579_01780</name>
</gene>
<dbReference type="Gene3D" id="1.10.10.10">
    <property type="entry name" value="Winged helix-like DNA-binding domain superfamily/Winged helix DNA-binding domain"/>
    <property type="match status" value="1"/>
</dbReference>
<dbReference type="Pfam" id="PF20803">
    <property type="entry name" value="PaaX_M"/>
    <property type="match status" value="1"/>
</dbReference>
<evidence type="ECO:0000313" key="3">
    <source>
        <dbReference type="EMBL" id="CAB4717548.1"/>
    </source>
</evidence>
<organism evidence="3">
    <name type="scientific">freshwater metagenome</name>
    <dbReference type="NCBI Taxonomy" id="449393"/>
    <lineage>
        <taxon>unclassified sequences</taxon>
        <taxon>metagenomes</taxon>
        <taxon>ecological metagenomes</taxon>
    </lineage>
</organism>
<evidence type="ECO:0000259" key="2">
    <source>
        <dbReference type="Pfam" id="PF20803"/>
    </source>
</evidence>
<dbReference type="GO" id="GO:0006351">
    <property type="term" value="P:DNA-templated transcription"/>
    <property type="evidence" value="ECO:0007669"/>
    <property type="project" value="TreeGrafter"/>
</dbReference>
<dbReference type="EMBL" id="CAEZXR010000219">
    <property type="protein sequence ID" value="CAB4717548.1"/>
    <property type="molecule type" value="Genomic_DNA"/>
</dbReference>
<dbReference type="Pfam" id="PF08223">
    <property type="entry name" value="PaaX_C"/>
    <property type="match status" value="1"/>
</dbReference>
<dbReference type="Gene3D" id="1.20.58.1460">
    <property type="match status" value="1"/>
</dbReference>
<proteinExistence type="predicted"/>
<dbReference type="PANTHER" id="PTHR30319">
    <property type="entry name" value="PHENYLACETIC ACID REGULATOR-RELATED TRANSCRIPTIONAL REPRESSOR"/>
    <property type="match status" value="1"/>
</dbReference>
<dbReference type="Gene3D" id="3.30.70.2650">
    <property type="match status" value="1"/>
</dbReference>
<evidence type="ECO:0000259" key="1">
    <source>
        <dbReference type="Pfam" id="PF08223"/>
    </source>
</evidence>
<sequence length="239" mass="26431">MPDVRPLSARSVILSLMLGAHPRGMAAHELTRAGEYFDVSPATVRVALTRAVASDELRREDSTYFLGSRLLARYERQEQHAAEVAWDGSWEMAVVTATSRPGGERASLRDALARQRLAELREGVWMRPANLGRAPAYADAAVLRTFRATPHEDPASLAASLWDLPGWAAETHARLALLETTTEPAARLAVAAHLVRHLADDPLLPTELWPSGWPSQHAREVYAAYQRELHTLSTREFTA</sequence>
<dbReference type="PANTHER" id="PTHR30319:SF1">
    <property type="entry name" value="TRANSCRIPTIONAL REPRESSOR PAAX"/>
    <property type="match status" value="1"/>
</dbReference>
<dbReference type="InterPro" id="IPR013225">
    <property type="entry name" value="PaaX_C"/>
</dbReference>
<dbReference type="AlphaFoldDB" id="A0A6J6R7R6"/>
<feature type="domain" description="Transcriptional repressor PaaX-like C-terminal" evidence="1">
    <location>
        <begin position="187"/>
        <end position="235"/>
    </location>
</feature>
<accession>A0A6J6R7R6</accession>